<gene>
    <name evidence="8" type="ORF">D910_08889</name>
</gene>
<evidence type="ECO:0000313" key="8">
    <source>
        <dbReference type="EMBL" id="ERL91559.1"/>
    </source>
</evidence>
<dbReference type="GO" id="GO:0004352">
    <property type="term" value="F:glutamate dehydrogenase (NAD+) activity"/>
    <property type="evidence" value="ECO:0007669"/>
    <property type="project" value="TreeGrafter"/>
</dbReference>
<dbReference type="InterPro" id="IPR006096">
    <property type="entry name" value="Glu/Leu/Phe/Val/Trp_DH_C"/>
</dbReference>
<dbReference type="AlphaFoldDB" id="U4UC94"/>
<dbReference type="Proteomes" id="UP000030742">
    <property type="component" value="Unassembled WGS sequence"/>
</dbReference>
<dbReference type="CDD" id="cd01076">
    <property type="entry name" value="NAD_bind_1_Glu_DH"/>
    <property type="match status" value="1"/>
</dbReference>
<dbReference type="SUPFAM" id="SSF53223">
    <property type="entry name" value="Aminoacid dehydrogenase-like, N-terminal domain"/>
    <property type="match status" value="1"/>
</dbReference>
<sequence>MHGGLRYSEDVNADEVRALSAIMTFKCAAVDVPYGGAKAGIKIDPRKYSLLELEKITRKFALELIKKGFLSPGVDVPAPDMGTGEREMAWMMDTYSKTLGYQDMNSHGCVTGKPINQGGIHGRGSATGRGVFHATEHFMDNECYMEFLSMKPGIKDKTFILQGYGNVGSHTHRYYHRAGAKCIGIIEIDGSIFNEKGSIVGFPGAKKYDGDLFEHECDILVPAAKEKVITKDNAGKIKAKLVVEGANGPTTPAADKILMEKKIIVIPDILANSGGRNMICLVK</sequence>
<dbReference type="InterPro" id="IPR006095">
    <property type="entry name" value="Glu/Leu/Phe/Val/Trp_DH"/>
</dbReference>
<evidence type="ECO:0000256" key="2">
    <source>
        <dbReference type="ARBA" id="ARBA00012889"/>
    </source>
</evidence>
<organism evidence="8 9">
    <name type="scientific">Dendroctonus ponderosae</name>
    <name type="common">Mountain pine beetle</name>
    <dbReference type="NCBI Taxonomy" id="77166"/>
    <lineage>
        <taxon>Eukaryota</taxon>
        <taxon>Metazoa</taxon>
        <taxon>Ecdysozoa</taxon>
        <taxon>Arthropoda</taxon>
        <taxon>Hexapoda</taxon>
        <taxon>Insecta</taxon>
        <taxon>Pterygota</taxon>
        <taxon>Neoptera</taxon>
        <taxon>Endopterygota</taxon>
        <taxon>Coleoptera</taxon>
        <taxon>Polyphaga</taxon>
        <taxon>Cucujiformia</taxon>
        <taxon>Curculionidae</taxon>
        <taxon>Scolytinae</taxon>
        <taxon>Dendroctonus</taxon>
    </lineage>
</organism>
<dbReference type="PANTHER" id="PTHR11606">
    <property type="entry name" value="GLUTAMATE DEHYDROGENASE"/>
    <property type="match status" value="1"/>
</dbReference>
<dbReference type="Gene3D" id="3.40.50.10860">
    <property type="entry name" value="Leucine Dehydrogenase, chain A, domain 1"/>
    <property type="match status" value="1"/>
</dbReference>
<evidence type="ECO:0000256" key="5">
    <source>
        <dbReference type="ARBA" id="ARBA00048577"/>
    </source>
</evidence>
<feature type="domain" description="Glutamate/phenylalanine/leucine/valine/L-tryptophan dehydrogenase C-terminal" evidence="7">
    <location>
        <begin position="120"/>
        <end position="283"/>
    </location>
</feature>
<dbReference type="Pfam" id="PF02812">
    <property type="entry name" value="ELFV_dehydrog_N"/>
    <property type="match status" value="1"/>
</dbReference>
<dbReference type="PRINTS" id="PR00082">
    <property type="entry name" value="GLFDHDRGNASE"/>
</dbReference>
<dbReference type="STRING" id="77166.U4UC94"/>
<dbReference type="OrthoDB" id="6718861at2759"/>
<evidence type="ECO:0000256" key="4">
    <source>
        <dbReference type="ARBA" id="ARBA00047867"/>
    </source>
</evidence>
<dbReference type="InterPro" id="IPR033524">
    <property type="entry name" value="Glu/Leu/Phe/Val_DH_AS"/>
</dbReference>
<comment type="catalytic activity">
    <reaction evidence="4">
        <text>L-glutamate + NAD(+) + H2O = 2-oxoglutarate + NH4(+) + NADH + H(+)</text>
        <dbReference type="Rhea" id="RHEA:15133"/>
        <dbReference type="ChEBI" id="CHEBI:15377"/>
        <dbReference type="ChEBI" id="CHEBI:15378"/>
        <dbReference type="ChEBI" id="CHEBI:16810"/>
        <dbReference type="ChEBI" id="CHEBI:28938"/>
        <dbReference type="ChEBI" id="CHEBI:29985"/>
        <dbReference type="ChEBI" id="CHEBI:57540"/>
        <dbReference type="ChEBI" id="CHEBI:57945"/>
        <dbReference type="EC" id="1.4.1.3"/>
    </reaction>
</comment>
<keyword evidence="3 6" id="KW-0560">Oxidoreductase</keyword>
<dbReference type="Pfam" id="PF00208">
    <property type="entry name" value="ELFV_dehydrog"/>
    <property type="match status" value="2"/>
</dbReference>
<name>U4UC94_DENPD</name>
<evidence type="ECO:0000259" key="7">
    <source>
        <dbReference type="SMART" id="SM00839"/>
    </source>
</evidence>
<feature type="non-terminal residue" evidence="8">
    <location>
        <position position="283"/>
    </location>
</feature>
<dbReference type="EMBL" id="KB632289">
    <property type="protein sequence ID" value="ERL91559.1"/>
    <property type="molecule type" value="Genomic_DNA"/>
</dbReference>
<dbReference type="SUPFAM" id="SSF51735">
    <property type="entry name" value="NAD(P)-binding Rossmann-fold domains"/>
    <property type="match status" value="1"/>
</dbReference>
<dbReference type="GO" id="GO:0006538">
    <property type="term" value="P:L-glutamate catabolic process"/>
    <property type="evidence" value="ECO:0007669"/>
    <property type="project" value="TreeGrafter"/>
</dbReference>
<dbReference type="InterPro" id="IPR036291">
    <property type="entry name" value="NAD(P)-bd_dom_sf"/>
</dbReference>
<dbReference type="PROSITE" id="PS00074">
    <property type="entry name" value="GLFV_DEHYDROGENASE"/>
    <property type="match status" value="1"/>
</dbReference>
<comment type="similarity">
    <text evidence="1 6">Belongs to the Glu/Leu/Phe/Val dehydrogenases family.</text>
</comment>
<protein>
    <recommendedName>
        <fullName evidence="2">glutamate dehydrogenase [NAD(P)(+)]</fullName>
        <ecNumber evidence="2">1.4.1.3</ecNumber>
    </recommendedName>
</protein>
<dbReference type="InterPro" id="IPR033922">
    <property type="entry name" value="NAD_bind_Glu_DH"/>
</dbReference>
<evidence type="ECO:0000256" key="6">
    <source>
        <dbReference type="RuleBase" id="RU004417"/>
    </source>
</evidence>
<dbReference type="EC" id="1.4.1.3" evidence="2"/>
<dbReference type="SMART" id="SM00839">
    <property type="entry name" value="ELFV_dehydrog"/>
    <property type="match status" value="1"/>
</dbReference>
<dbReference type="PANTHER" id="PTHR11606:SF13">
    <property type="entry name" value="GLUTAMATE DEHYDROGENASE 1, MITOCHONDRIAL"/>
    <property type="match status" value="1"/>
</dbReference>
<dbReference type="InterPro" id="IPR046346">
    <property type="entry name" value="Aminoacid_DH-like_N_sf"/>
</dbReference>
<evidence type="ECO:0000256" key="3">
    <source>
        <dbReference type="ARBA" id="ARBA00023002"/>
    </source>
</evidence>
<evidence type="ECO:0000313" key="9">
    <source>
        <dbReference type="Proteomes" id="UP000030742"/>
    </source>
</evidence>
<comment type="catalytic activity">
    <reaction evidence="5">
        <text>L-glutamate + NADP(+) + H2O = 2-oxoglutarate + NH4(+) + NADPH + H(+)</text>
        <dbReference type="Rhea" id="RHEA:11612"/>
        <dbReference type="ChEBI" id="CHEBI:15377"/>
        <dbReference type="ChEBI" id="CHEBI:15378"/>
        <dbReference type="ChEBI" id="CHEBI:16810"/>
        <dbReference type="ChEBI" id="CHEBI:28938"/>
        <dbReference type="ChEBI" id="CHEBI:29985"/>
        <dbReference type="ChEBI" id="CHEBI:57783"/>
        <dbReference type="ChEBI" id="CHEBI:58349"/>
        <dbReference type="EC" id="1.4.1.3"/>
    </reaction>
</comment>
<reference evidence="8 9" key="1">
    <citation type="journal article" date="2013" name="Genome Biol.">
        <title>Draft genome of the mountain pine beetle, Dendroctonus ponderosae Hopkins, a major forest pest.</title>
        <authorList>
            <person name="Keeling C.I."/>
            <person name="Yuen M.M."/>
            <person name="Liao N.Y."/>
            <person name="Docking T.R."/>
            <person name="Chan S.K."/>
            <person name="Taylor G.A."/>
            <person name="Palmquist D.L."/>
            <person name="Jackman S.D."/>
            <person name="Nguyen A."/>
            <person name="Li M."/>
            <person name="Henderson H."/>
            <person name="Janes J.K."/>
            <person name="Zhao Y."/>
            <person name="Pandoh P."/>
            <person name="Moore R."/>
            <person name="Sperling F.A."/>
            <person name="Huber D.P."/>
            <person name="Birol I."/>
            <person name="Jones S.J."/>
            <person name="Bohlmann J."/>
        </authorList>
    </citation>
    <scope>NUCLEOTIDE SEQUENCE</scope>
</reference>
<evidence type="ECO:0000256" key="1">
    <source>
        <dbReference type="ARBA" id="ARBA00006382"/>
    </source>
</evidence>
<dbReference type="Gene3D" id="3.40.50.720">
    <property type="entry name" value="NAD(P)-binding Rossmann-like Domain"/>
    <property type="match status" value="1"/>
</dbReference>
<accession>U4UC94</accession>
<dbReference type="GO" id="GO:0005739">
    <property type="term" value="C:mitochondrion"/>
    <property type="evidence" value="ECO:0007669"/>
    <property type="project" value="TreeGrafter"/>
</dbReference>
<proteinExistence type="inferred from homology"/>
<dbReference type="InterPro" id="IPR006097">
    <property type="entry name" value="Glu/Leu/Phe/Val/Trp_DH_dimer"/>
</dbReference>